<organism evidence="2 3">
    <name type="scientific">Sphaerulina musiva (strain SO2202)</name>
    <name type="common">Poplar stem canker fungus</name>
    <name type="synonym">Septoria musiva</name>
    <dbReference type="NCBI Taxonomy" id="692275"/>
    <lineage>
        <taxon>Eukaryota</taxon>
        <taxon>Fungi</taxon>
        <taxon>Dikarya</taxon>
        <taxon>Ascomycota</taxon>
        <taxon>Pezizomycotina</taxon>
        <taxon>Dothideomycetes</taxon>
        <taxon>Dothideomycetidae</taxon>
        <taxon>Mycosphaerellales</taxon>
        <taxon>Mycosphaerellaceae</taxon>
        <taxon>Sphaerulina</taxon>
    </lineage>
</organism>
<feature type="compositionally biased region" description="Polar residues" evidence="1">
    <location>
        <begin position="480"/>
        <end position="489"/>
    </location>
</feature>
<dbReference type="HOGENOM" id="CLU_550008_0_0_1"/>
<proteinExistence type="predicted"/>
<feature type="compositionally biased region" description="Basic and acidic residues" evidence="1">
    <location>
        <begin position="41"/>
        <end position="58"/>
    </location>
</feature>
<gene>
    <name evidence="2" type="ORF">SEPMUDRAFT_123439</name>
</gene>
<accession>M3DAD5</accession>
<evidence type="ECO:0000256" key="1">
    <source>
        <dbReference type="SAM" id="MobiDB-lite"/>
    </source>
</evidence>
<dbReference type="RefSeq" id="XP_016763176.1">
    <property type="nucleotide sequence ID" value="XM_016901841.1"/>
</dbReference>
<feature type="compositionally biased region" description="Polar residues" evidence="1">
    <location>
        <begin position="419"/>
        <end position="437"/>
    </location>
</feature>
<feature type="compositionally biased region" description="Low complexity" evidence="1">
    <location>
        <begin position="368"/>
        <end position="398"/>
    </location>
</feature>
<dbReference type="AlphaFoldDB" id="M3DAD5"/>
<feature type="compositionally biased region" description="Polar residues" evidence="1">
    <location>
        <begin position="445"/>
        <end position="456"/>
    </location>
</feature>
<feature type="compositionally biased region" description="Polar residues" evidence="1">
    <location>
        <begin position="7"/>
        <end position="37"/>
    </location>
</feature>
<feature type="compositionally biased region" description="Basic and acidic residues" evidence="1">
    <location>
        <begin position="349"/>
        <end position="367"/>
    </location>
</feature>
<dbReference type="eggNOG" id="ENOG502RGYN">
    <property type="taxonomic scope" value="Eukaryota"/>
</dbReference>
<name>M3DAD5_SPHMS</name>
<keyword evidence="3" id="KW-1185">Reference proteome</keyword>
<feature type="compositionally biased region" description="Polar residues" evidence="1">
    <location>
        <begin position="280"/>
        <end position="303"/>
    </location>
</feature>
<evidence type="ECO:0000313" key="2">
    <source>
        <dbReference type="EMBL" id="EMF15055.1"/>
    </source>
</evidence>
<dbReference type="EMBL" id="KB456261">
    <property type="protein sequence ID" value="EMF15055.1"/>
    <property type="molecule type" value="Genomic_DNA"/>
</dbReference>
<feature type="compositionally biased region" description="Basic residues" evidence="1">
    <location>
        <begin position="467"/>
        <end position="479"/>
    </location>
</feature>
<dbReference type="GeneID" id="27898978"/>
<dbReference type="STRING" id="692275.M3DAD5"/>
<dbReference type="Proteomes" id="UP000016931">
    <property type="component" value="Unassembled WGS sequence"/>
</dbReference>
<feature type="compositionally biased region" description="Polar residues" evidence="1">
    <location>
        <begin position="225"/>
        <end position="235"/>
    </location>
</feature>
<feature type="compositionally biased region" description="Polar residues" evidence="1">
    <location>
        <begin position="133"/>
        <end position="153"/>
    </location>
</feature>
<feature type="region of interest" description="Disordered" evidence="1">
    <location>
        <begin position="1"/>
        <end position="496"/>
    </location>
</feature>
<protein>
    <submittedName>
        <fullName evidence="2">Uncharacterized protein</fullName>
    </submittedName>
</protein>
<sequence>MSKHDPATSNQGLQFVGGTSTPTSAVSRGNGPQSRSAISKAVDEGALERREDPAHSDKSLAFISAPKQTHTTDPIVPKTTEHEPHSGTLGGYTIGQPLGTTQNKAVEPVSAGLPVGMDSKKTATIEPYPTPKDPQNLSNPTAAGPDTTYNPQPLDQDGDKPVQTGPAFISSLFSNPFMKRENVSSTSEDADLDPKFQAPQISAPSSEAQGNTARVQPADGKGPVATQSSAATNGADSIVVEPRGDSGTLLPNHLGPNVPPGAASPKREKGKGKMYGDADSISTRSSLTRNESITTSQTGPSTIDSRRFSSHTPGKIPTAGGIILGERAGQDRERRASLAPSGHSAVTTEPHHAGRESLQKVAEDAEQTRVAPVAPSTPAVRSSSPTAAPTSTTSTPAALPKDSTDASKSPTSGRVPGTESGSLASPTSPPANASRFSEQGIRGSDVTSDIAASSTPAERKPSLVTRIGRKLSIRSKHGRSGTSASTSHPDTIAETK</sequence>
<evidence type="ECO:0000313" key="3">
    <source>
        <dbReference type="Proteomes" id="UP000016931"/>
    </source>
</evidence>
<dbReference type="OrthoDB" id="5388207at2759"/>
<feature type="compositionally biased region" description="Polar residues" evidence="1">
    <location>
        <begin position="199"/>
        <end position="214"/>
    </location>
</feature>
<reference evidence="2 3" key="1">
    <citation type="journal article" date="2012" name="PLoS Pathog.">
        <title>Diverse lifestyles and strategies of plant pathogenesis encoded in the genomes of eighteen Dothideomycetes fungi.</title>
        <authorList>
            <person name="Ohm R.A."/>
            <person name="Feau N."/>
            <person name="Henrissat B."/>
            <person name="Schoch C.L."/>
            <person name="Horwitz B.A."/>
            <person name="Barry K.W."/>
            <person name="Condon B.J."/>
            <person name="Copeland A.C."/>
            <person name="Dhillon B."/>
            <person name="Glaser F."/>
            <person name="Hesse C.N."/>
            <person name="Kosti I."/>
            <person name="LaButti K."/>
            <person name="Lindquist E.A."/>
            <person name="Lucas S."/>
            <person name="Salamov A.A."/>
            <person name="Bradshaw R.E."/>
            <person name="Ciuffetti L."/>
            <person name="Hamelin R.C."/>
            <person name="Kema G.H.J."/>
            <person name="Lawrence C."/>
            <person name="Scott J.A."/>
            <person name="Spatafora J.W."/>
            <person name="Turgeon B.G."/>
            <person name="de Wit P.J.G.M."/>
            <person name="Zhong S."/>
            <person name="Goodwin S.B."/>
            <person name="Grigoriev I.V."/>
        </authorList>
    </citation>
    <scope>NUCLEOTIDE SEQUENCE [LARGE SCALE GENOMIC DNA]</scope>
    <source>
        <strain evidence="2 3">SO2202</strain>
    </source>
</reference>